<dbReference type="Proteomes" id="UP000320184">
    <property type="component" value="Unassembled WGS sequence"/>
</dbReference>
<evidence type="ECO:0000256" key="1">
    <source>
        <dbReference type="ARBA" id="ARBA00023237"/>
    </source>
</evidence>
<gene>
    <name evidence="6" type="ORF">E6K73_08740</name>
</gene>
<evidence type="ECO:0000256" key="2">
    <source>
        <dbReference type="SAM" id="MobiDB-lite"/>
    </source>
</evidence>
<feature type="region of interest" description="Disordered" evidence="2">
    <location>
        <begin position="726"/>
        <end position="745"/>
    </location>
</feature>
<evidence type="ECO:0000256" key="3">
    <source>
        <dbReference type="SAM" id="SignalP"/>
    </source>
</evidence>
<dbReference type="Pfam" id="PF13100">
    <property type="entry name" value="OstA_2"/>
    <property type="match status" value="1"/>
</dbReference>
<keyword evidence="1" id="KW-0472">Membrane</keyword>
<evidence type="ECO:0000313" key="7">
    <source>
        <dbReference type="Proteomes" id="UP000320184"/>
    </source>
</evidence>
<evidence type="ECO:0000259" key="5">
    <source>
        <dbReference type="Pfam" id="PF19838"/>
    </source>
</evidence>
<name>A0A538SF79_UNCEI</name>
<dbReference type="InterPro" id="IPR045659">
    <property type="entry name" value="LptD_2"/>
</dbReference>
<feature type="signal peptide" evidence="3">
    <location>
        <begin position="1"/>
        <end position="21"/>
    </location>
</feature>
<accession>A0A538SF79</accession>
<dbReference type="InterPro" id="IPR050218">
    <property type="entry name" value="LptD"/>
</dbReference>
<dbReference type="Pfam" id="PF19838">
    <property type="entry name" value="LptD_2"/>
    <property type="match status" value="2"/>
</dbReference>
<dbReference type="GO" id="GO:1990351">
    <property type="term" value="C:transporter complex"/>
    <property type="evidence" value="ECO:0007669"/>
    <property type="project" value="TreeGrafter"/>
</dbReference>
<dbReference type="InterPro" id="IPR005653">
    <property type="entry name" value="OstA-like_N"/>
</dbReference>
<dbReference type="PANTHER" id="PTHR30189">
    <property type="entry name" value="LPS-ASSEMBLY PROTEIN"/>
    <property type="match status" value="1"/>
</dbReference>
<dbReference type="PANTHER" id="PTHR30189:SF1">
    <property type="entry name" value="LPS-ASSEMBLY PROTEIN LPTD"/>
    <property type="match status" value="1"/>
</dbReference>
<feature type="chain" id="PRO_5021942615" evidence="3">
    <location>
        <begin position="22"/>
        <end position="1067"/>
    </location>
</feature>
<dbReference type="Gene3D" id="2.60.450.10">
    <property type="entry name" value="Lipopolysaccharide (LPS) transport protein A like domain"/>
    <property type="match status" value="3"/>
</dbReference>
<protein>
    <submittedName>
        <fullName evidence="6">Uncharacterized protein</fullName>
    </submittedName>
</protein>
<feature type="domain" description="LPS-assembly protein LptD central" evidence="5">
    <location>
        <begin position="541"/>
        <end position="713"/>
    </location>
</feature>
<keyword evidence="1" id="KW-0998">Cell outer membrane</keyword>
<feature type="domain" description="LPS-assembly protein LptD central" evidence="5">
    <location>
        <begin position="864"/>
        <end position="993"/>
    </location>
</feature>
<organism evidence="6 7">
    <name type="scientific">Eiseniibacteriota bacterium</name>
    <dbReference type="NCBI Taxonomy" id="2212470"/>
    <lineage>
        <taxon>Bacteria</taxon>
        <taxon>Candidatus Eiseniibacteriota</taxon>
    </lineage>
</organism>
<dbReference type="AlphaFoldDB" id="A0A538SF79"/>
<keyword evidence="3" id="KW-0732">Signal</keyword>
<reference evidence="6 7" key="1">
    <citation type="journal article" date="2019" name="Nat. Microbiol.">
        <title>Mediterranean grassland soil C-N compound turnover is dependent on rainfall and depth, and is mediated by genomically divergent microorganisms.</title>
        <authorList>
            <person name="Diamond S."/>
            <person name="Andeer P.F."/>
            <person name="Li Z."/>
            <person name="Crits-Christoph A."/>
            <person name="Burstein D."/>
            <person name="Anantharaman K."/>
            <person name="Lane K.R."/>
            <person name="Thomas B.C."/>
            <person name="Pan C."/>
            <person name="Northen T.R."/>
            <person name="Banfield J.F."/>
        </authorList>
    </citation>
    <scope>NUCLEOTIDE SEQUENCE [LARGE SCALE GENOMIC DNA]</scope>
    <source>
        <strain evidence="6">WS_3</strain>
    </source>
</reference>
<evidence type="ECO:0000259" key="4">
    <source>
        <dbReference type="Pfam" id="PF13100"/>
    </source>
</evidence>
<feature type="domain" description="Organic solvent tolerance-like N-terminal" evidence="4">
    <location>
        <begin position="40"/>
        <end position="185"/>
    </location>
</feature>
<dbReference type="EMBL" id="VBOT01000108">
    <property type="protein sequence ID" value="TMQ50020.1"/>
    <property type="molecule type" value="Genomic_DNA"/>
</dbReference>
<sequence length="1067" mass="118441">MKKPGPLVALAAPALFFLASAATGQPSQAPASPGPPLHLSADRMTGSHTPEGDIVLLHGNVRIMRGGTVITSESGRYVRADSMLYLDGKVRMVDSTTTITCDHASYSENSDVLELQGNVTAVDREATLRAPAATYDRRLGRADLWGGVDGRDRKQHILSDRAAYFRDSLLLQARGNVRGIDEQNRLELDAAAVDYDRANHEALATGDPVLRARDDKNRLTSIRALRLRLNTETRLAEAIDSVRVRRDSLQAAGDYGLFDDRANRGWLLGHPRAWDNETHVGGDTLEMWTRERELERVVVRRNAVMDYAGSRSGSPGETNRLTGDRVDVFFAGEDIDSLVATGKANNLYEGAPQPGKTTERNLAAGDTITVFFKDRKIDHARVEGKASGEYHLAADLSDTTEAAKEVVQYDAARIEYAVGRGRIVLDPAAHLVYRDLALTARHVEYDVDHQTLVANGDPELVDRGEKVAGHLMTYDLESRVGNIYKAETAYEKGLYRGERIRKANEKELDVMNGAYSTCDLADPHYHFAAHWMKIYLKDKLVAKPVVFYVGHVPLLALPFWIFPIKPGRHSGFLLPQVDFGFSNRAGQFFRNAGYYWAPNDYMDLTLSGDYYQFEPSWVVRADGLYKLLYVLDGSFRGSFARNDRTGSEDWDFTADHSQELTPRTRLVARASFVSSRDYNSSDLFGRSLSQRLNRFLTSSVAVSHTADWASVNAVVERREDLDADAELEDPDGAGPLKGPAPGTQAGLANLTESLPSLSIAFPTRTIGSLGFLKGTFLEKRLSTLYFSLDSRYLSYRERRGFATGPDTASAIDHHVLTRRGFASNSALSDSRRLFGWLNVRPSLQGEVAVFDFDELGHRLVPTGTWSSALTTSATFYGTFRPNLGPIQGLRHILFPSVALAYSPEFPQLTYFDAQGVKQNRFRGFGGIDVSGFRRFRMDFGLDQRLQMKLGRGDKVRKLDNLLSWTLGGSYDFLYREENLRHPLSNISSNVLLQPPGLVSASLSWVTDVYSPRPVRSLGYNMGFNLASSGRRRAAAPDLPIDRTTTPIAGAEGLWPRTSLRAARRPTR</sequence>
<dbReference type="GO" id="GO:0009279">
    <property type="term" value="C:cell outer membrane"/>
    <property type="evidence" value="ECO:0007669"/>
    <property type="project" value="TreeGrafter"/>
</dbReference>
<feature type="region of interest" description="Disordered" evidence="2">
    <location>
        <begin position="25"/>
        <end position="50"/>
    </location>
</feature>
<proteinExistence type="predicted"/>
<evidence type="ECO:0000313" key="6">
    <source>
        <dbReference type="EMBL" id="TMQ50020.1"/>
    </source>
</evidence>
<comment type="caution">
    <text evidence="6">The sequence shown here is derived from an EMBL/GenBank/DDBJ whole genome shotgun (WGS) entry which is preliminary data.</text>
</comment>